<dbReference type="Pfam" id="PF01530">
    <property type="entry name" value="zf-C2HC"/>
    <property type="match status" value="7"/>
</dbReference>
<evidence type="ECO:0000256" key="11">
    <source>
        <dbReference type="SAM" id="MobiDB-lite"/>
    </source>
</evidence>
<feature type="compositionally biased region" description="Polar residues" evidence="11">
    <location>
        <begin position="741"/>
        <end position="752"/>
    </location>
</feature>
<feature type="compositionally biased region" description="Low complexity" evidence="11">
    <location>
        <begin position="496"/>
        <end position="508"/>
    </location>
</feature>
<evidence type="ECO:0000256" key="10">
    <source>
        <dbReference type="SAM" id="Coils"/>
    </source>
</evidence>
<feature type="compositionally biased region" description="Basic and acidic residues" evidence="11">
    <location>
        <begin position="421"/>
        <end position="435"/>
    </location>
</feature>
<feature type="region of interest" description="Disordered" evidence="11">
    <location>
        <begin position="493"/>
        <end position="581"/>
    </location>
</feature>
<feature type="compositionally biased region" description="Polar residues" evidence="11">
    <location>
        <begin position="397"/>
        <end position="420"/>
    </location>
</feature>
<feature type="region of interest" description="Disordered" evidence="11">
    <location>
        <begin position="271"/>
        <end position="299"/>
    </location>
</feature>
<comment type="subcellular location">
    <subcellularLocation>
        <location evidence="1">Nucleus</location>
    </subcellularLocation>
</comment>
<name>A0ABN8LKA7_9CNID</name>
<reference evidence="12 13" key="1">
    <citation type="submission" date="2022-05" db="EMBL/GenBank/DDBJ databases">
        <authorList>
            <consortium name="Genoscope - CEA"/>
            <person name="William W."/>
        </authorList>
    </citation>
    <scope>NUCLEOTIDE SEQUENCE [LARGE SCALE GENOMIC DNA]</scope>
</reference>
<feature type="region of interest" description="Disordered" evidence="11">
    <location>
        <begin position="717"/>
        <end position="761"/>
    </location>
</feature>
<accession>A0ABN8LKA7</accession>
<keyword evidence="8" id="KW-0804">Transcription</keyword>
<feature type="compositionally biased region" description="Acidic residues" evidence="11">
    <location>
        <begin position="523"/>
        <end position="546"/>
    </location>
</feature>
<feature type="coiled-coil region" evidence="10">
    <location>
        <begin position="799"/>
        <end position="847"/>
    </location>
</feature>
<dbReference type="InterPro" id="IPR002515">
    <property type="entry name" value="Znf_C2H2C"/>
</dbReference>
<evidence type="ECO:0000256" key="1">
    <source>
        <dbReference type="ARBA" id="ARBA00004123"/>
    </source>
</evidence>
<dbReference type="EMBL" id="CALNXI010000045">
    <property type="protein sequence ID" value="CAH3016688.1"/>
    <property type="molecule type" value="Genomic_DNA"/>
</dbReference>
<dbReference type="Proteomes" id="UP001159427">
    <property type="component" value="Unassembled WGS sequence"/>
</dbReference>
<evidence type="ECO:0000256" key="4">
    <source>
        <dbReference type="ARBA" id="ARBA00022737"/>
    </source>
</evidence>
<evidence type="ECO:0000313" key="13">
    <source>
        <dbReference type="Proteomes" id="UP001159427"/>
    </source>
</evidence>
<feature type="compositionally biased region" description="Basic and acidic residues" evidence="11">
    <location>
        <begin position="326"/>
        <end position="336"/>
    </location>
</feature>
<comment type="caution">
    <text evidence="12">The sequence shown here is derived from an EMBL/GenBank/DDBJ whole genome shotgun (WGS) entry which is preliminary data.</text>
</comment>
<keyword evidence="13" id="KW-1185">Reference proteome</keyword>
<keyword evidence="7" id="KW-0805">Transcription regulation</keyword>
<dbReference type="Gene3D" id="4.10.320.30">
    <property type="match status" value="7"/>
</dbReference>
<keyword evidence="3" id="KW-0479">Metal-binding</keyword>
<dbReference type="PANTHER" id="PTHR10816:SF15">
    <property type="entry name" value="MYELIN TRANSCRIPTION FACTOR 1-LIKE PROTEIN"/>
    <property type="match status" value="1"/>
</dbReference>
<keyword evidence="9" id="KW-0539">Nucleus</keyword>
<sequence>MEEKKEEVQFYICGIFRLLEGGSLTCTGGDLLRPSPTQDERISKSARADYMHSKAGKGQVSGFRGQAMEAQRTPDANREFALLRDDGQHSAVTGFKREAISPELEFEKPRKVPKLSLKIPYNTTSMIDSQSNDEEEEEESFEGDKFVTDLEQEHEETAPALSCYTCGEEIDGKETVKGDKLYCSEDCMERECPSIIPTETTRRRVHATRQAMMSDHERPARDLKRQCRGLGMAASIQELIGCPTPGCDGKGHVNGKFASHRSVYGCPYVQKSGRRRTDSGDRDYDGASETSRCPTPGCDGSGHKSGLFASHRSLYGCPRRISVEKTKDGKSLDDNGPRCPTPGCDGTGHRTGMYTSHRSLSGCPLANSQKSSSRQCRSPPATPPHKKGCAPKYLLTDKSSPQESPTSPDSGISSASSTEDNSAKKELNFESDTKETSSVFTFPKSKPPKIKKEPQSETCTTTAPAAKLPEHSMPSIITATAAVAVANSVMSGNLVSSSKQLSSSQESLTGDLVEPAVKREPIDGGEEDEYSEEDDADSEMSSDEMCLEAKEVVNYTSDESNSDEDDFRKDEDDSDYGDKKGSSRFIGCPTEGCDGSGHVNGRFASHRRLSGCPRVLRNTPLPKTPVKREYGPDGKPKELLCCPTPNCDGKGHVSGQYATHRSLSGCPLAAKMQQQEHQEVRCPTVGCDGTGHVTGKYSSHRSLSGCPLAPKLALQNAEAGGDKQSDKQGPTCPTPGCDGTGHSSGQFSTHRSLSGCPMVSPSEKKVLMRQEAESKLLAQANASRDSEPVRLVKVRSGKAQQEIEKVRALDKEIDVLQTSNQECEKLNKELDSEISRLEQRLTVCKEETASDRHRTGVVETKLAVIQTRFIASLSHVQMPDIGVKLTFDSMDKYVEKLQQIIEESSAEYRGLIAELKEALSDFKF</sequence>
<evidence type="ECO:0000256" key="8">
    <source>
        <dbReference type="ARBA" id="ARBA00023163"/>
    </source>
</evidence>
<dbReference type="PROSITE" id="PS51802">
    <property type="entry name" value="ZF_CCHHC"/>
    <property type="match status" value="6"/>
</dbReference>
<keyword evidence="10" id="KW-0175">Coiled coil</keyword>
<comment type="similarity">
    <text evidence="2">Belongs to the MYT1 family.</text>
</comment>
<evidence type="ECO:0000256" key="9">
    <source>
        <dbReference type="ARBA" id="ARBA00023242"/>
    </source>
</evidence>
<evidence type="ECO:0000256" key="2">
    <source>
        <dbReference type="ARBA" id="ARBA00010194"/>
    </source>
</evidence>
<dbReference type="SUPFAM" id="SSF103637">
    <property type="entry name" value="CCHHC domain"/>
    <property type="match status" value="7"/>
</dbReference>
<evidence type="ECO:0000256" key="6">
    <source>
        <dbReference type="ARBA" id="ARBA00022833"/>
    </source>
</evidence>
<keyword evidence="5" id="KW-0863">Zinc-finger</keyword>
<evidence type="ECO:0000313" key="12">
    <source>
        <dbReference type="EMBL" id="CAH3016688.1"/>
    </source>
</evidence>
<feature type="compositionally biased region" description="Basic and acidic residues" evidence="11">
    <location>
        <begin position="275"/>
        <end position="285"/>
    </location>
</feature>
<organism evidence="12 13">
    <name type="scientific">Porites evermanni</name>
    <dbReference type="NCBI Taxonomy" id="104178"/>
    <lineage>
        <taxon>Eukaryota</taxon>
        <taxon>Metazoa</taxon>
        <taxon>Cnidaria</taxon>
        <taxon>Anthozoa</taxon>
        <taxon>Hexacorallia</taxon>
        <taxon>Scleractinia</taxon>
        <taxon>Fungiina</taxon>
        <taxon>Poritidae</taxon>
        <taxon>Porites</taxon>
    </lineage>
</organism>
<feature type="coiled-coil region" evidence="10">
    <location>
        <begin position="894"/>
        <end position="921"/>
    </location>
</feature>
<evidence type="ECO:0000256" key="7">
    <source>
        <dbReference type="ARBA" id="ARBA00023015"/>
    </source>
</evidence>
<keyword evidence="6" id="KW-0862">Zinc</keyword>
<protein>
    <submittedName>
        <fullName evidence="12">Uncharacterized protein</fullName>
    </submittedName>
</protein>
<dbReference type="PANTHER" id="PTHR10816">
    <property type="entry name" value="MYELIN TRANSCRIPTION FACTOR 1-RELATED"/>
    <property type="match status" value="1"/>
</dbReference>
<proteinExistence type="inferred from homology"/>
<gene>
    <name evidence="12" type="ORF">PEVE_00031451</name>
</gene>
<keyword evidence="4" id="KW-0677">Repeat</keyword>
<feature type="compositionally biased region" description="Basic and acidic residues" evidence="11">
    <location>
        <begin position="566"/>
        <end position="581"/>
    </location>
</feature>
<feature type="region of interest" description="Disordered" evidence="11">
    <location>
        <begin position="326"/>
        <end position="467"/>
    </location>
</feature>
<feature type="compositionally biased region" description="Polar residues" evidence="11">
    <location>
        <begin position="366"/>
        <end position="376"/>
    </location>
</feature>
<evidence type="ECO:0000256" key="5">
    <source>
        <dbReference type="ARBA" id="ARBA00022771"/>
    </source>
</evidence>
<dbReference type="InterPro" id="IPR036060">
    <property type="entry name" value="Znf_C2H2C_sf"/>
</dbReference>
<evidence type="ECO:0000256" key="3">
    <source>
        <dbReference type="ARBA" id="ARBA00022723"/>
    </source>
</evidence>